<gene>
    <name evidence="1" type="ORF">METZ01_LOCUS468295</name>
</gene>
<dbReference type="EMBL" id="UINC01197784">
    <property type="protein sequence ID" value="SVE15441.1"/>
    <property type="molecule type" value="Genomic_DNA"/>
</dbReference>
<organism evidence="1">
    <name type="scientific">marine metagenome</name>
    <dbReference type="NCBI Taxonomy" id="408172"/>
    <lineage>
        <taxon>unclassified sequences</taxon>
        <taxon>metagenomes</taxon>
        <taxon>ecological metagenomes</taxon>
    </lineage>
</organism>
<evidence type="ECO:0000313" key="1">
    <source>
        <dbReference type="EMBL" id="SVE15441.1"/>
    </source>
</evidence>
<dbReference type="AlphaFoldDB" id="A0A383B6E3"/>
<accession>A0A383B6E3</accession>
<dbReference type="Gene3D" id="3.40.50.980">
    <property type="match status" value="1"/>
</dbReference>
<name>A0A383B6E3_9ZZZZ</name>
<sequence length="56" mass="6255">MKRLPQLVDDLAARRQDHPALVLQEKAYLYTESLDCANLSARCLLALGVEKGDRVS</sequence>
<evidence type="ECO:0008006" key="2">
    <source>
        <dbReference type="Google" id="ProtNLM"/>
    </source>
</evidence>
<reference evidence="1" key="1">
    <citation type="submission" date="2018-05" db="EMBL/GenBank/DDBJ databases">
        <authorList>
            <person name="Lanie J.A."/>
            <person name="Ng W.-L."/>
            <person name="Kazmierczak K.M."/>
            <person name="Andrzejewski T.M."/>
            <person name="Davidsen T.M."/>
            <person name="Wayne K.J."/>
            <person name="Tettelin H."/>
            <person name="Glass J.I."/>
            <person name="Rusch D."/>
            <person name="Podicherti R."/>
            <person name="Tsui H.-C.T."/>
            <person name="Winkler M.E."/>
        </authorList>
    </citation>
    <scope>NUCLEOTIDE SEQUENCE</scope>
</reference>
<protein>
    <recommendedName>
        <fullName evidence="2">AMP-dependent synthetase/ligase domain-containing protein</fullName>
    </recommendedName>
</protein>
<proteinExistence type="predicted"/>
<dbReference type="SUPFAM" id="SSF56801">
    <property type="entry name" value="Acetyl-CoA synthetase-like"/>
    <property type="match status" value="1"/>
</dbReference>